<evidence type="ECO:0000313" key="3">
    <source>
        <dbReference type="Proteomes" id="UP000694391"/>
    </source>
</evidence>
<dbReference type="Pfam" id="PF03762">
    <property type="entry name" value="VOMI"/>
    <property type="match status" value="1"/>
</dbReference>
<name>A0A8C0KDX1_CANLU</name>
<evidence type="ECO:0000256" key="1">
    <source>
        <dbReference type="SAM" id="MobiDB-lite"/>
    </source>
</evidence>
<proteinExistence type="predicted"/>
<feature type="region of interest" description="Disordered" evidence="1">
    <location>
        <begin position="1"/>
        <end position="145"/>
    </location>
</feature>
<dbReference type="SUPFAM" id="SSF51092">
    <property type="entry name" value="Vitelline membrane outer protein-I (VMO-I)"/>
    <property type="match status" value="1"/>
</dbReference>
<reference evidence="2" key="1">
    <citation type="submission" date="2025-08" db="UniProtKB">
        <authorList>
            <consortium name="Ensembl"/>
        </authorList>
    </citation>
    <scope>IDENTIFICATION</scope>
</reference>
<evidence type="ECO:0000313" key="2">
    <source>
        <dbReference type="Ensembl" id="ENSCAFP00020013785.1"/>
    </source>
</evidence>
<dbReference type="InterPro" id="IPR036706">
    <property type="entry name" value="VOMI_sf"/>
</dbReference>
<gene>
    <name evidence="2" type="primary">VMO1</name>
</gene>
<dbReference type="AlphaFoldDB" id="A0A8C0KDX1"/>
<accession>A0A8C0KDX1</accession>
<sequence>RGLEGRPRAAPAGQPAAPTPPWPPATSSAPPPGRAPAPRGPSLWQRPRSWRRRRWSRGELGTWQPRAGDTHAGSRHRRRAAAAGGPRGESRGGTSTARQAAASRPQCLLLAPSPLTGPQPALVPPSPREKAEEEPPQGISRDDTALNGIRLHCSRGNAERNTQVVESQSGRWGSWSEPLWCPGGGFLVAFSLRVEARQTLGDNTAANNVRFRCSDSTELERPGLAWGDFGKWSKPCPKGVCGLQTKVEPPMGLQDDTALNDVRFFCCRS</sequence>
<dbReference type="Gene3D" id="2.100.10.20">
    <property type="entry name" value="Vitelline membrane outer layer protein I (VOMI)"/>
    <property type="match status" value="1"/>
</dbReference>
<dbReference type="Ensembl" id="ENSCAFT00020016006.1">
    <property type="protein sequence ID" value="ENSCAFP00020013785.1"/>
    <property type="gene ID" value="ENSCAFG00020011156.1"/>
</dbReference>
<feature type="compositionally biased region" description="Pro residues" evidence="1">
    <location>
        <begin position="115"/>
        <end position="126"/>
    </location>
</feature>
<feature type="compositionally biased region" description="Pro residues" evidence="1">
    <location>
        <begin position="17"/>
        <end position="39"/>
    </location>
</feature>
<dbReference type="GO" id="GO:0005615">
    <property type="term" value="C:extracellular space"/>
    <property type="evidence" value="ECO:0007669"/>
    <property type="project" value="TreeGrafter"/>
</dbReference>
<dbReference type="PANTHER" id="PTHR18841:SF2">
    <property type="entry name" value="VITELLINE MEMBRANE OUTER LAYER PROTEIN 1 HOMOLOG"/>
    <property type="match status" value="1"/>
</dbReference>
<dbReference type="InterPro" id="IPR005515">
    <property type="entry name" value="VOMI"/>
</dbReference>
<dbReference type="PANTHER" id="PTHR18841">
    <property type="entry name" value="VITELLINE MEMBRANE OUTER LAYER PROTEIN I-RELATED"/>
    <property type="match status" value="1"/>
</dbReference>
<reference evidence="2" key="2">
    <citation type="submission" date="2025-09" db="UniProtKB">
        <authorList>
            <consortium name="Ensembl"/>
        </authorList>
    </citation>
    <scope>IDENTIFICATION</scope>
</reference>
<dbReference type="GeneTree" id="ENSGT00390000009313"/>
<protein>
    <submittedName>
        <fullName evidence="2">Vitelline membrane outer layer 1 homolog</fullName>
    </submittedName>
</protein>
<dbReference type="Proteomes" id="UP000694391">
    <property type="component" value="Unplaced"/>
</dbReference>
<keyword evidence="3" id="KW-1185">Reference proteome</keyword>
<organism evidence="2 3">
    <name type="scientific">Canis lupus dingo</name>
    <name type="common">dingo</name>
    <dbReference type="NCBI Taxonomy" id="286419"/>
    <lineage>
        <taxon>Eukaryota</taxon>
        <taxon>Metazoa</taxon>
        <taxon>Chordata</taxon>
        <taxon>Craniata</taxon>
        <taxon>Vertebrata</taxon>
        <taxon>Euteleostomi</taxon>
        <taxon>Mammalia</taxon>
        <taxon>Eutheria</taxon>
        <taxon>Laurasiatheria</taxon>
        <taxon>Carnivora</taxon>
        <taxon>Caniformia</taxon>
        <taxon>Canidae</taxon>
        <taxon>Canis</taxon>
    </lineage>
</organism>